<accession>A0A645G5Y1</accession>
<dbReference type="EMBL" id="VSSQ01066877">
    <property type="protein sequence ID" value="MPN19333.1"/>
    <property type="molecule type" value="Genomic_DNA"/>
</dbReference>
<evidence type="ECO:0000313" key="1">
    <source>
        <dbReference type="EMBL" id="MPN19333.1"/>
    </source>
</evidence>
<protein>
    <submittedName>
        <fullName evidence="1">Uncharacterized protein</fullName>
    </submittedName>
</protein>
<comment type="caution">
    <text evidence="1">The sequence shown here is derived from an EMBL/GenBank/DDBJ whole genome shotgun (WGS) entry which is preliminary data.</text>
</comment>
<sequence length="56" mass="5822">MPVIAPVEGSMVATPVFELDHVPPDTEAVHVVDEPAQIESVPLSVGAGAMLNSQIE</sequence>
<dbReference type="AlphaFoldDB" id="A0A645G5Y1"/>
<organism evidence="1">
    <name type="scientific">bioreactor metagenome</name>
    <dbReference type="NCBI Taxonomy" id="1076179"/>
    <lineage>
        <taxon>unclassified sequences</taxon>
        <taxon>metagenomes</taxon>
        <taxon>ecological metagenomes</taxon>
    </lineage>
</organism>
<name>A0A645G5Y1_9ZZZZ</name>
<gene>
    <name evidence="1" type="ORF">SDC9_166701</name>
</gene>
<proteinExistence type="predicted"/>
<reference evidence="1" key="1">
    <citation type="submission" date="2019-08" db="EMBL/GenBank/DDBJ databases">
        <authorList>
            <person name="Kucharzyk K."/>
            <person name="Murdoch R.W."/>
            <person name="Higgins S."/>
            <person name="Loffler F."/>
        </authorList>
    </citation>
    <scope>NUCLEOTIDE SEQUENCE</scope>
</reference>